<evidence type="ECO:0000313" key="3">
    <source>
        <dbReference type="Proteomes" id="UP000002630"/>
    </source>
</evidence>
<protein>
    <recommendedName>
        <fullName evidence="4">Phosphatidate cytidylyltransferase</fullName>
    </recommendedName>
</protein>
<dbReference type="AlphaFoldDB" id="D7G8M1"/>
<reference evidence="2 3" key="1">
    <citation type="journal article" date="2010" name="Nature">
        <title>The Ectocarpus genome and the independent evolution of multicellularity in brown algae.</title>
        <authorList>
            <person name="Cock J.M."/>
            <person name="Sterck L."/>
            <person name="Rouze P."/>
            <person name="Scornet D."/>
            <person name="Allen A.E."/>
            <person name="Amoutzias G."/>
            <person name="Anthouard V."/>
            <person name="Artiguenave F."/>
            <person name="Aury J.M."/>
            <person name="Badger J.H."/>
            <person name="Beszteri B."/>
            <person name="Billiau K."/>
            <person name="Bonnet E."/>
            <person name="Bothwell J.H."/>
            <person name="Bowler C."/>
            <person name="Boyen C."/>
            <person name="Brownlee C."/>
            <person name="Carrano C.J."/>
            <person name="Charrier B."/>
            <person name="Cho G.Y."/>
            <person name="Coelho S.M."/>
            <person name="Collen J."/>
            <person name="Corre E."/>
            <person name="Da Silva C."/>
            <person name="Delage L."/>
            <person name="Delaroque N."/>
            <person name="Dittami S.M."/>
            <person name="Doulbeau S."/>
            <person name="Elias M."/>
            <person name="Farnham G."/>
            <person name="Gachon C.M."/>
            <person name="Gschloessl B."/>
            <person name="Heesch S."/>
            <person name="Jabbari K."/>
            <person name="Jubin C."/>
            <person name="Kawai H."/>
            <person name="Kimura K."/>
            <person name="Kloareg B."/>
            <person name="Kupper F.C."/>
            <person name="Lang D."/>
            <person name="Le Bail A."/>
            <person name="Leblanc C."/>
            <person name="Lerouge P."/>
            <person name="Lohr M."/>
            <person name="Lopez P.J."/>
            <person name="Martens C."/>
            <person name="Maumus F."/>
            <person name="Michel G."/>
            <person name="Miranda-Saavedra D."/>
            <person name="Morales J."/>
            <person name="Moreau H."/>
            <person name="Motomura T."/>
            <person name="Nagasato C."/>
            <person name="Napoli C.A."/>
            <person name="Nelson D.R."/>
            <person name="Nyvall-Collen P."/>
            <person name="Peters A.F."/>
            <person name="Pommier C."/>
            <person name="Potin P."/>
            <person name="Poulain J."/>
            <person name="Quesneville H."/>
            <person name="Read B."/>
            <person name="Rensing S.A."/>
            <person name="Ritter A."/>
            <person name="Rousvoal S."/>
            <person name="Samanta M."/>
            <person name="Samson G."/>
            <person name="Schroeder D.C."/>
            <person name="Segurens B."/>
            <person name="Strittmatter M."/>
            <person name="Tonon T."/>
            <person name="Tregear J.W."/>
            <person name="Valentin K."/>
            <person name="von Dassow P."/>
            <person name="Yamagishi T."/>
            <person name="Van de Peer Y."/>
            <person name="Wincker P."/>
        </authorList>
    </citation>
    <scope>NUCLEOTIDE SEQUENCE [LARGE SCALE GENOMIC DNA]</scope>
    <source>
        <strain evidence="3">Ec32 / CCAP1310/4</strain>
    </source>
</reference>
<keyword evidence="3" id="KW-1185">Reference proteome</keyword>
<evidence type="ECO:0008006" key="4">
    <source>
        <dbReference type="Google" id="ProtNLM"/>
    </source>
</evidence>
<evidence type="ECO:0000256" key="1">
    <source>
        <dbReference type="SAM" id="Phobius"/>
    </source>
</evidence>
<evidence type="ECO:0000313" key="2">
    <source>
        <dbReference type="EMBL" id="CBJ34053.1"/>
    </source>
</evidence>
<keyword evidence="1" id="KW-1133">Transmembrane helix</keyword>
<sequence length="235" mass="26875">MNRILLCINEVEPLLRAEQGKFVLRKKLHSLESLGTSSPFQRKRHHRASEDLSWGVWVTLIGFLVMIKPIREAIPLFMLQFNGLDRPEDRPHTLEWIIKYNIWPGEIMIVFFAHLFLESNQRDLVYILVFVTGVGDGLAEPVGIWLGKHKYMVRSCDADKYYERSFEGSCCVFVVTVATIIMVFTSFATFWQFLVALLTLPMALTLAEAFSPHTMDTPFIMGVGGAMLYAIINLL</sequence>
<accession>D7G8M1</accession>
<feature type="transmembrane region" description="Helical" evidence="1">
    <location>
        <begin position="124"/>
        <end position="146"/>
    </location>
</feature>
<feature type="transmembrane region" description="Helical" evidence="1">
    <location>
        <begin position="166"/>
        <end position="184"/>
    </location>
</feature>
<dbReference type="eggNOG" id="ENOG502QR22">
    <property type="taxonomic scope" value="Eukaryota"/>
</dbReference>
<dbReference type="Proteomes" id="UP000002630">
    <property type="component" value="Unassembled WGS sequence"/>
</dbReference>
<name>D7G8M1_ECTSI</name>
<dbReference type="InParanoid" id="D7G8M1"/>
<proteinExistence type="predicted"/>
<organism evidence="2 3">
    <name type="scientific">Ectocarpus siliculosus</name>
    <name type="common">Brown alga</name>
    <name type="synonym">Conferva siliculosa</name>
    <dbReference type="NCBI Taxonomy" id="2880"/>
    <lineage>
        <taxon>Eukaryota</taxon>
        <taxon>Sar</taxon>
        <taxon>Stramenopiles</taxon>
        <taxon>Ochrophyta</taxon>
        <taxon>PX clade</taxon>
        <taxon>Phaeophyceae</taxon>
        <taxon>Ectocarpales</taxon>
        <taxon>Ectocarpaceae</taxon>
        <taxon>Ectocarpus</taxon>
    </lineage>
</organism>
<dbReference type="EMBL" id="FN649760">
    <property type="protein sequence ID" value="CBJ34053.1"/>
    <property type="molecule type" value="Genomic_DNA"/>
</dbReference>
<feature type="transmembrane region" description="Helical" evidence="1">
    <location>
        <begin position="217"/>
        <end position="234"/>
    </location>
</feature>
<keyword evidence="1" id="KW-0472">Membrane</keyword>
<feature type="transmembrane region" description="Helical" evidence="1">
    <location>
        <begin position="52"/>
        <end position="70"/>
    </location>
</feature>
<keyword evidence="1" id="KW-0812">Transmembrane</keyword>
<gene>
    <name evidence="2" type="ORF">Esi_0904_0001</name>
</gene>
<dbReference type="OrthoDB" id="10053152at2759"/>